<organism evidence="7 8">
    <name type="scientific">Elaeis guineensis var. tenera</name>
    <name type="common">Oil palm</name>
    <dbReference type="NCBI Taxonomy" id="51953"/>
    <lineage>
        <taxon>Eukaryota</taxon>
        <taxon>Viridiplantae</taxon>
        <taxon>Streptophyta</taxon>
        <taxon>Embryophyta</taxon>
        <taxon>Tracheophyta</taxon>
        <taxon>Spermatophyta</taxon>
        <taxon>Magnoliopsida</taxon>
        <taxon>Liliopsida</taxon>
        <taxon>Arecaceae</taxon>
        <taxon>Arecoideae</taxon>
        <taxon>Cocoseae</taxon>
        <taxon>Elaeidinae</taxon>
        <taxon>Elaeis</taxon>
    </lineage>
</organism>
<dbReference type="Pfam" id="PF04045">
    <property type="entry name" value="P34-Arc"/>
    <property type="match status" value="1"/>
</dbReference>
<dbReference type="GO" id="GO:0030041">
    <property type="term" value="P:actin filament polymerization"/>
    <property type="evidence" value="ECO:0007669"/>
    <property type="project" value="InterPro"/>
</dbReference>
<dbReference type="GO" id="GO:0005200">
    <property type="term" value="F:structural constituent of cytoskeleton"/>
    <property type="evidence" value="ECO:0007669"/>
    <property type="project" value="TreeGrafter"/>
</dbReference>
<dbReference type="OrthoDB" id="148331at2759"/>
<dbReference type="GeneID" id="105044203"/>
<dbReference type="GO" id="GO:0051015">
    <property type="term" value="F:actin filament binding"/>
    <property type="evidence" value="ECO:0007669"/>
    <property type="project" value="TreeGrafter"/>
</dbReference>
<evidence type="ECO:0000313" key="7">
    <source>
        <dbReference type="Proteomes" id="UP000504607"/>
    </source>
</evidence>
<accession>A0A6I9R487</accession>
<evidence type="ECO:0000256" key="2">
    <source>
        <dbReference type="ARBA" id="ARBA00007192"/>
    </source>
</evidence>
<dbReference type="RefSeq" id="XP_010920322.1">
    <property type="nucleotide sequence ID" value="XM_010922020.1"/>
</dbReference>
<proteinExistence type="inferred from homology"/>
<evidence type="ECO:0000256" key="5">
    <source>
        <dbReference type="ARBA" id="ARBA00023212"/>
    </source>
</evidence>
<evidence type="ECO:0000256" key="1">
    <source>
        <dbReference type="ARBA" id="ARBA00004245"/>
    </source>
</evidence>
<keyword evidence="7" id="KW-1185">Reference proteome</keyword>
<name>A0A6I9R487_ELAGV</name>
<dbReference type="InParanoid" id="A0A6I9R487"/>
<sequence>MACFRRASPALMEILNKLDSVEKPTDTDHNLYEFGSVRYHVQASASDPEIIYLSISTPPLSPEVLLRNGLPDCTLQDVRRGYCDIADIVEPPKEGFVLTLRLDFAKLPQSREDRIKAISKISSLQAVIQSSQLKDMLWNLGSQDMAYGMCKPIKLVYHPREPFFVIRMPEKLKAIFPMRFKDNSDVILATSLFQELMDMGHSTAFTKAPHCTWSPIPPPELRGEPFEYLTTNGGFVSFDILSHHVKGAKADRTVWILLNFYAHVKYYVKCTRGFIHRKMRQRLESLAEVMQNARIREGRDDKKLQDPGCKCVKKLMRFSKSNILKRRCSAIANQIKRIRARIRIKGLDRFRRQWFRVPKFPSLKKYSKLD</sequence>
<dbReference type="PANTHER" id="PTHR12058:SF1">
    <property type="entry name" value="ACTIN-RELATED PROTEIN 2_3 COMPLEX SUBUNIT 2B"/>
    <property type="match status" value="1"/>
</dbReference>
<reference evidence="8" key="1">
    <citation type="submission" date="2025-08" db="UniProtKB">
        <authorList>
            <consortium name="RefSeq"/>
        </authorList>
    </citation>
    <scope>IDENTIFICATION</scope>
</reference>
<dbReference type="AlphaFoldDB" id="A0A6I9R487"/>
<keyword evidence="4 6" id="KW-0009">Actin-binding</keyword>
<evidence type="ECO:0000256" key="6">
    <source>
        <dbReference type="RuleBase" id="RU364015"/>
    </source>
</evidence>
<keyword evidence="3 6" id="KW-0963">Cytoplasm</keyword>
<dbReference type="KEGG" id="egu:105044203"/>
<dbReference type="Gene3D" id="3.30.1460.20">
    <property type="match status" value="2"/>
</dbReference>
<dbReference type="FunCoup" id="A0A6I9R487">
    <property type="interactions" value="2428"/>
</dbReference>
<comment type="subcellular location">
    <subcellularLocation>
        <location evidence="1 6">Cytoplasm</location>
        <location evidence="1 6">Cytoskeleton</location>
    </subcellularLocation>
</comment>
<dbReference type="SUPFAM" id="SSF69645">
    <property type="entry name" value="Arp2/3 complex subunits"/>
    <property type="match status" value="2"/>
</dbReference>
<dbReference type="InterPro" id="IPR007188">
    <property type="entry name" value="ARPC2"/>
</dbReference>
<evidence type="ECO:0000256" key="3">
    <source>
        <dbReference type="ARBA" id="ARBA00022490"/>
    </source>
</evidence>
<keyword evidence="5 6" id="KW-0206">Cytoskeleton</keyword>
<protein>
    <recommendedName>
        <fullName evidence="6">Arp2/3 complex 34 kDa subunit</fullName>
    </recommendedName>
</protein>
<dbReference type="GO" id="GO:0005885">
    <property type="term" value="C:Arp2/3 protein complex"/>
    <property type="evidence" value="ECO:0007669"/>
    <property type="project" value="InterPro"/>
</dbReference>
<comment type="subunit">
    <text evidence="6">Component of the Arp2/3 complex.</text>
</comment>
<gene>
    <name evidence="8" type="primary">LOC105044203</name>
</gene>
<dbReference type="InterPro" id="IPR034666">
    <property type="entry name" value="ARPC2/4"/>
</dbReference>
<comment type="similarity">
    <text evidence="2 6">Belongs to the ARPC2 family.</text>
</comment>
<comment type="function">
    <text evidence="6">Functions as actin-binding component of the Arp2/3 complex which is involved in regulation of actin polymerization and together with an activating nucleation-promoting factor (NPF) mediates the formation of branched actin networks.</text>
</comment>
<dbReference type="GO" id="GO:0034314">
    <property type="term" value="P:Arp2/3 complex-mediated actin nucleation"/>
    <property type="evidence" value="ECO:0007669"/>
    <property type="project" value="InterPro"/>
</dbReference>
<dbReference type="PANTHER" id="PTHR12058">
    <property type="entry name" value="ARP2/3 COMPLEX 34 KDA SUBUNIT"/>
    <property type="match status" value="1"/>
</dbReference>
<dbReference type="Proteomes" id="UP000504607">
    <property type="component" value="Chromosome 4"/>
</dbReference>
<evidence type="ECO:0000256" key="4">
    <source>
        <dbReference type="ARBA" id="ARBA00023203"/>
    </source>
</evidence>
<evidence type="ECO:0000313" key="8">
    <source>
        <dbReference type="RefSeq" id="XP_010920322.1"/>
    </source>
</evidence>